<evidence type="ECO:0000256" key="3">
    <source>
        <dbReference type="ARBA" id="ARBA00022691"/>
    </source>
</evidence>
<evidence type="ECO:0000256" key="5">
    <source>
        <dbReference type="ARBA" id="ARBA00023004"/>
    </source>
</evidence>
<dbReference type="InterPro" id="IPR000385">
    <property type="entry name" value="MoaA_NifB_PqqE_Fe-S-bd_CS"/>
</dbReference>
<dbReference type="Proteomes" id="UP000054800">
    <property type="component" value="Unassembled WGS sequence"/>
</dbReference>
<dbReference type="InterPro" id="IPR023867">
    <property type="entry name" value="Sulphatase_maturase_rSAM"/>
</dbReference>
<name>A0A0X3Y1H8_FUSNC</name>
<keyword evidence="3" id="KW-0949">S-adenosyl-L-methionine</keyword>
<dbReference type="GO" id="GO:0016491">
    <property type="term" value="F:oxidoreductase activity"/>
    <property type="evidence" value="ECO:0007669"/>
    <property type="project" value="InterPro"/>
</dbReference>
<organism evidence="9 10">
    <name type="scientific">Fusobacterium nucleatum subsp. nucleatum</name>
    <dbReference type="NCBI Taxonomy" id="76856"/>
    <lineage>
        <taxon>Bacteria</taxon>
        <taxon>Fusobacteriati</taxon>
        <taxon>Fusobacteriota</taxon>
        <taxon>Fusobacteriia</taxon>
        <taxon>Fusobacteriales</taxon>
        <taxon>Fusobacteriaceae</taxon>
        <taxon>Fusobacterium</taxon>
    </lineage>
</organism>
<evidence type="ECO:0000313" key="10">
    <source>
        <dbReference type="Proteomes" id="UP000054800"/>
    </source>
</evidence>
<keyword evidence="6" id="KW-0411">Iron-sulfur</keyword>
<dbReference type="PROSITE" id="PS01305">
    <property type="entry name" value="MOAA_NIFB_PQQE"/>
    <property type="match status" value="1"/>
</dbReference>
<dbReference type="InterPro" id="IPR023885">
    <property type="entry name" value="4Fe4S-binding_SPASM_dom"/>
</dbReference>
<dbReference type="PROSITE" id="PS51918">
    <property type="entry name" value="RADICAL_SAM"/>
    <property type="match status" value="2"/>
</dbReference>
<evidence type="ECO:0000256" key="7">
    <source>
        <dbReference type="ARBA" id="ARBA00023601"/>
    </source>
</evidence>
<reference evidence="9 10" key="1">
    <citation type="submission" date="2015-10" db="EMBL/GenBank/DDBJ databases">
        <authorList>
            <person name="Gilbert D.G."/>
        </authorList>
    </citation>
    <scope>NUCLEOTIDE SEQUENCE [LARGE SCALE GENOMIC DNA]</scope>
    <source>
        <strain evidence="9 10">ChDC F311</strain>
    </source>
</reference>
<gene>
    <name evidence="9" type="ORF">RO03_05030</name>
</gene>
<evidence type="ECO:0000256" key="6">
    <source>
        <dbReference type="ARBA" id="ARBA00023014"/>
    </source>
</evidence>
<dbReference type="Pfam" id="PF04055">
    <property type="entry name" value="Radical_SAM"/>
    <property type="match status" value="2"/>
</dbReference>
<dbReference type="SFLD" id="SFLDS00029">
    <property type="entry name" value="Radical_SAM"/>
    <property type="match status" value="2"/>
</dbReference>
<dbReference type="SUPFAM" id="SSF102114">
    <property type="entry name" value="Radical SAM enzymes"/>
    <property type="match status" value="2"/>
</dbReference>
<accession>A0A0X3Y1H8</accession>
<keyword evidence="5" id="KW-0408">Iron</keyword>
<dbReference type="GO" id="GO:0046872">
    <property type="term" value="F:metal ion binding"/>
    <property type="evidence" value="ECO:0007669"/>
    <property type="project" value="UniProtKB-KW"/>
</dbReference>
<dbReference type="CDD" id="cd01335">
    <property type="entry name" value="Radical_SAM"/>
    <property type="match status" value="2"/>
</dbReference>
<feature type="domain" description="Radical SAM core" evidence="8">
    <location>
        <begin position="471"/>
        <end position="696"/>
    </location>
</feature>
<evidence type="ECO:0000256" key="4">
    <source>
        <dbReference type="ARBA" id="ARBA00022723"/>
    </source>
</evidence>
<dbReference type="OrthoDB" id="9808591at2"/>
<protein>
    <recommendedName>
        <fullName evidence="8">Radical SAM core domain-containing protein</fullName>
    </recommendedName>
</protein>
<dbReference type="GO" id="GO:0051539">
    <property type="term" value="F:4 iron, 4 sulfur cluster binding"/>
    <property type="evidence" value="ECO:0007669"/>
    <property type="project" value="UniProtKB-KW"/>
</dbReference>
<dbReference type="PANTHER" id="PTHR43273">
    <property type="entry name" value="ANAEROBIC SULFATASE-MATURATING ENZYME HOMOLOG ASLB-RELATED"/>
    <property type="match status" value="1"/>
</dbReference>
<sequence length="788" mass="90375">MKNLLLNAKLIKLTDECLLVLSQTQNKWFMTNITNKTVLKMMDGRHSSNKILTANPFLTERKLDKLVATLRELNMLCINSCECNNKTHNNIKCHKNYPTHVVINLTDQCNLNCLYCYVDSSPTRSNYMKPEVAIKIASELINMNSDNEEILTVVFHGGEPTLNLNAIRAFCEYIIPYRDRFDLCIQTNGTNISDEFIKLVKKYSINIGLSIDGYKKLHDATRIDIKGKGSFDSLEKGIKVLKEEGISFGILTVLNRYNYKYTREIIDYFSSIGAKNCAFLRLTEIGRENSHPELLITGEEIFESFCNIIDWLIEYNNNNEIPFEERTISKMVKIISGGKRDYMCMRKPCGAGRDTIGIDTQGGVYPCDDMVGISKFYMGNLMESNLKSIIDNTNVLDIIDTSNNKLNMECSDCSWKSLCSEVCSAQYYSSPHETVLDEPECQFHQKLIPELLKRYFKDPTVFKLLCRDLRGYEKKEFYFNITYTCNSHCIFCAADHDISPINNIITLDMMKDLITFHQIQAGDIVVLNGGEPTTNPEFINIISLFSEKKISTIAYSNGRNLSNYNYCRKLIEAGLNKISIPIFGFNSETHDYCTGVKNSFEETIAGIQNIIELRKKLCSNIIIEIKLLYIKYLLDTNPEIIRWLINKFPSIDIISVNSLIVSDTVMLRKEELIPNFETWSDSLNKTLMVAKECDITDKIELNDTPYCLINDHNYDFLEDYIVRDGSYLADIKTSTYIDYDNLNGQKNTPITIEDDNICVECVMYKKCKFFNRIYGNPNVAIESLKILS</sequence>
<dbReference type="SFLD" id="SFLDG01384">
    <property type="entry name" value="thioether_bond_formation_requi"/>
    <property type="match status" value="1"/>
</dbReference>
<comment type="cofactor">
    <cofactor evidence="1">
        <name>[4Fe-4S] cluster</name>
        <dbReference type="ChEBI" id="CHEBI:49883"/>
    </cofactor>
</comment>
<comment type="similarity">
    <text evidence="7">Belongs to the radical SAM superfamily. Anaerobic sulfatase-maturating enzyme family.</text>
</comment>
<dbReference type="InterPro" id="IPR007197">
    <property type="entry name" value="rSAM"/>
</dbReference>
<keyword evidence="2" id="KW-0004">4Fe-4S</keyword>
<dbReference type="PANTHER" id="PTHR43273:SF3">
    <property type="entry name" value="ANAEROBIC SULFATASE-MATURATING ENZYME HOMOLOG ASLB-RELATED"/>
    <property type="match status" value="1"/>
</dbReference>
<dbReference type="SFLD" id="SFLDG01072">
    <property type="entry name" value="dehydrogenase_like"/>
    <property type="match status" value="1"/>
</dbReference>
<dbReference type="AlphaFoldDB" id="A0A0X3Y1H8"/>
<dbReference type="InterPro" id="IPR058240">
    <property type="entry name" value="rSAM_sf"/>
</dbReference>
<evidence type="ECO:0000256" key="2">
    <source>
        <dbReference type="ARBA" id="ARBA00022485"/>
    </source>
</evidence>
<keyword evidence="4" id="KW-0479">Metal-binding</keyword>
<dbReference type="SFLD" id="SFLDG01386">
    <property type="entry name" value="main_SPASM_domain-containing"/>
    <property type="match status" value="1"/>
</dbReference>
<evidence type="ECO:0000259" key="8">
    <source>
        <dbReference type="PROSITE" id="PS51918"/>
    </source>
</evidence>
<evidence type="ECO:0000313" key="9">
    <source>
        <dbReference type="EMBL" id="KUL98898.1"/>
    </source>
</evidence>
<comment type="caution">
    <text evidence="9">The sequence shown here is derived from an EMBL/GenBank/DDBJ whole genome shotgun (WGS) entry which is preliminary data.</text>
</comment>
<dbReference type="RefSeq" id="WP_059222669.1">
    <property type="nucleotide sequence ID" value="NZ_LMVH01000001.1"/>
</dbReference>
<feature type="domain" description="Radical SAM core" evidence="8">
    <location>
        <begin position="95"/>
        <end position="319"/>
    </location>
</feature>
<evidence type="ECO:0000256" key="1">
    <source>
        <dbReference type="ARBA" id="ARBA00001966"/>
    </source>
</evidence>
<dbReference type="Pfam" id="PF13186">
    <property type="entry name" value="SPASM"/>
    <property type="match status" value="1"/>
</dbReference>
<dbReference type="SFLD" id="SFLDG01067">
    <property type="entry name" value="SPASM/twitch_domain_containing"/>
    <property type="match status" value="2"/>
</dbReference>
<dbReference type="InterPro" id="IPR013785">
    <property type="entry name" value="Aldolase_TIM"/>
</dbReference>
<dbReference type="EMBL" id="LMVH01000001">
    <property type="protein sequence ID" value="KUL98898.1"/>
    <property type="molecule type" value="Genomic_DNA"/>
</dbReference>
<dbReference type="Gene3D" id="3.20.20.70">
    <property type="entry name" value="Aldolase class I"/>
    <property type="match status" value="2"/>
</dbReference>
<proteinExistence type="inferred from homology"/>
<dbReference type="NCBIfam" id="TIGR04085">
    <property type="entry name" value="rSAM_more_4Fe4S"/>
    <property type="match status" value="1"/>
</dbReference>